<reference evidence="1 2" key="1">
    <citation type="submission" date="2024-01" db="EMBL/GenBank/DDBJ databases">
        <title>The complete chloroplast genome sequence of Lithospermum erythrorhizon: insights into the phylogenetic relationship among Boraginaceae species and the maternal lineages of purple gromwells.</title>
        <authorList>
            <person name="Okada T."/>
            <person name="Watanabe K."/>
        </authorList>
    </citation>
    <scope>NUCLEOTIDE SEQUENCE [LARGE SCALE GENOMIC DNA]</scope>
</reference>
<dbReference type="InterPro" id="IPR005500">
    <property type="entry name" value="DUF309"/>
</dbReference>
<comment type="caution">
    <text evidence="1">The sequence shown here is derived from an EMBL/GenBank/DDBJ whole genome shotgun (WGS) entry which is preliminary data.</text>
</comment>
<proteinExistence type="predicted"/>
<dbReference type="EMBL" id="BAABME010033642">
    <property type="protein sequence ID" value="GAA0153545.1"/>
    <property type="molecule type" value="Genomic_DNA"/>
</dbReference>
<organism evidence="1 2">
    <name type="scientific">Lithospermum erythrorhizon</name>
    <name type="common">Purple gromwell</name>
    <name type="synonym">Lithospermum officinale var. erythrorhizon</name>
    <dbReference type="NCBI Taxonomy" id="34254"/>
    <lineage>
        <taxon>Eukaryota</taxon>
        <taxon>Viridiplantae</taxon>
        <taxon>Streptophyta</taxon>
        <taxon>Embryophyta</taxon>
        <taxon>Tracheophyta</taxon>
        <taxon>Spermatophyta</taxon>
        <taxon>Magnoliopsida</taxon>
        <taxon>eudicotyledons</taxon>
        <taxon>Gunneridae</taxon>
        <taxon>Pentapetalae</taxon>
        <taxon>asterids</taxon>
        <taxon>lamiids</taxon>
        <taxon>Boraginales</taxon>
        <taxon>Boraginaceae</taxon>
        <taxon>Boraginoideae</taxon>
        <taxon>Lithospermeae</taxon>
        <taxon>Lithospermum</taxon>
    </lineage>
</organism>
<evidence type="ECO:0008006" key="3">
    <source>
        <dbReference type="Google" id="ProtNLM"/>
    </source>
</evidence>
<dbReference type="PANTHER" id="PTHR34796:SF1">
    <property type="entry name" value="EXPRESSED PROTEIN"/>
    <property type="match status" value="1"/>
</dbReference>
<keyword evidence="2" id="KW-1185">Reference proteome</keyword>
<dbReference type="PANTHER" id="PTHR34796">
    <property type="entry name" value="EXPRESSED PROTEIN"/>
    <property type="match status" value="1"/>
</dbReference>
<evidence type="ECO:0000313" key="2">
    <source>
        <dbReference type="Proteomes" id="UP001454036"/>
    </source>
</evidence>
<dbReference type="Pfam" id="PF03745">
    <property type="entry name" value="DUF309"/>
    <property type="match status" value="1"/>
</dbReference>
<dbReference type="InterPro" id="IPR023203">
    <property type="entry name" value="TTHA0068_sf"/>
</dbReference>
<dbReference type="AlphaFoldDB" id="A0AAV3PT84"/>
<protein>
    <recommendedName>
        <fullName evidence="3">DUF309 domain-containing protein</fullName>
    </recommendedName>
</protein>
<gene>
    <name evidence="1" type="ORF">LIER_43236</name>
</gene>
<sequence length="297" mass="33966">MLVHQSARFLISSGAMRINSSPALSHPSKNSLLSTNSAIKKEGDINKHRKNWIFKDQNISYLSYPSSRNGSTSCSAPILVHAFGHLRVHDQALSKNITTAYRFTTRGGFIDEDEEEEEHGHSFDNISFQQAVVLFNSREYYKCHDVLEALWNNSNDPLRILYHGILQCAVGLHHLFNQNHRGAMMELGEGVCKLRKLNFESGPFHQFEQEISAVLDFIYQTQVELAACTDEVCLTMDRSERSYQLLGGFAAGQRLYHLDSDDDKNVYIYFRHNKFAQDNQKIKVPLLHASEDHLIEF</sequence>
<dbReference type="Proteomes" id="UP001454036">
    <property type="component" value="Unassembled WGS sequence"/>
</dbReference>
<name>A0AAV3PT84_LITER</name>
<dbReference type="Gene3D" id="1.10.3450.10">
    <property type="entry name" value="TTHA0068-like"/>
    <property type="match status" value="1"/>
</dbReference>
<evidence type="ECO:0000313" key="1">
    <source>
        <dbReference type="EMBL" id="GAA0153545.1"/>
    </source>
</evidence>
<dbReference type="SUPFAM" id="SSF140663">
    <property type="entry name" value="TTHA0068-like"/>
    <property type="match status" value="1"/>
</dbReference>
<accession>A0AAV3PT84</accession>